<feature type="transmembrane region" description="Helical" evidence="7">
    <location>
        <begin position="493"/>
        <end position="513"/>
    </location>
</feature>
<feature type="transmembrane region" description="Helical" evidence="7">
    <location>
        <begin position="296"/>
        <end position="316"/>
    </location>
</feature>
<evidence type="ECO:0000313" key="9">
    <source>
        <dbReference type="EMBL" id="XBH07626.1"/>
    </source>
</evidence>
<feature type="domain" description="4Fe-4S ferredoxin-type" evidence="8">
    <location>
        <begin position="65"/>
        <end position="95"/>
    </location>
</feature>
<evidence type="ECO:0000256" key="1">
    <source>
        <dbReference type="ARBA" id="ARBA00004196"/>
    </source>
</evidence>
<dbReference type="PROSITE" id="PS51379">
    <property type="entry name" value="4FE4S_FER_2"/>
    <property type="match status" value="3"/>
</dbReference>
<dbReference type="PANTHER" id="PTHR43545">
    <property type="entry name" value="FORMATE DEHYDROGENASE, NITRATE-INDUCIBLE, IRON-SULFUR SUBUNIT"/>
    <property type="match status" value="1"/>
</dbReference>
<dbReference type="GO" id="GO:0030313">
    <property type="term" value="C:cell envelope"/>
    <property type="evidence" value="ECO:0007669"/>
    <property type="project" value="UniProtKB-SubCell"/>
</dbReference>
<dbReference type="InterPro" id="IPR007059">
    <property type="entry name" value="DmsC"/>
</dbReference>
<keyword evidence="7" id="KW-0472">Membrane</keyword>
<keyword evidence="4" id="KW-0677">Repeat</keyword>
<keyword evidence="7" id="KW-1133">Transmembrane helix</keyword>
<evidence type="ECO:0000256" key="6">
    <source>
        <dbReference type="ARBA" id="ARBA00023014"/>
    </source>
</evidence>
<evidence type="ECO:0000256" key="3">
    <source>
        <dbReference type="ARBA" id="ARBA00022723"/>
    </source>
</evidence>
<dbReference type="CDD" id="cd16371">
    <property type="entry name" value="DMSOR_beta_like"/>
    <property type="match status" value="1"/>
</dbReference>
<keyword evidence="9" id="KW-0560">Oxidoreductase</keyword>
<dbReference type="GO" id="GO:0051539">
    <property type="term" value="F:4 iron, 4 sulfur cluster binding"/>
    <property type="evidence" value="ECO:0007669"/>
    <property type="project" value="UniProtKB-KW"/>
</dbReference>
<evidence type="ECO:0000256" key="5">
    <source>
        <dbReference type="ARBA" id="ARBA00023004"/>
    </source>
</evidence>
<dbReference type="SUPFAM" id="SSF54862">
    <property type="entry name" value="4Fe-4S ferredoxins"/>
    <property type="match status" value="1"/>
</dbReference>
<dbReference type="InterPro" id="IPR017900">
    <property type="entry name" value="4Fe4S_Fe_S_CS"/>
</dbReference>
<feature type="transmembrane region" description="Helical" evidence="7">
    <location>
        <begin position="462"/>
        <end position="487"/>
    </location>
</feature>
<dbReference type="Pfam" id="PF04976">
    <property type="entry name" value="DmsC"/>
    <property type="match status" value="1"/>
</dbReference>
<keyword evidence="5" id="KW-0408">Iron</keyword>
<gene>
    <name evidence="9" type="ORF">V5E97_16790</name>
</gene>
<dbReference type="Gene3D" id="3.30.70.20">
    <property type="match status" value="2"/>
</dbReference>
<feature type="transmembrane region" description="Helical" evidence="7">
    <location>
        <begin position="362"/>
        <end position="386"/>
    </location>
</feature>
<evidence type="ECO:0000256" key="7">
    <source>
        <dbReference type="SAM" id="Phobius"/>
    </source>
</evidence>
<proteinExistence type="predicted"/>
<dbReference type="GO" id="GO:0019645">
    <property type="term" value="P:anaerobic electron transport chain"/>
    <property type="evidence" value="ECO:0007669"/>
    <property type="project" value="InterPro"/>
</dbReference>
<sequence>MSTVVTPSPETRGKLTLIDAMLDEQGDLTAVDRFTQFHEGEKSPLQGGLYSSLLPVRAPGPGQQYAFEVDLDRCSGCKACVAACHSMNGLDEFEAWREVGLIVGAIAGLPVLQHVTSACHHCLDPACLSACPVDAYEKDPVTGIVKHLDDQCFGCQYCTLACPYDVPKFHAKKGIVRKCDMCSDRLEVGEAPACAQACPHEAIKIRVIDREEAVAVAESNSFLATAPAADYTMPTTRYLSSRPAPGPVRAGDYFRNEPEHAHLPLVVMLVLTQASAGGYLFEAVSRAMGGDVTTTLPWLSLVVGLVGIHASLLHLGRPLYAYRALIGLRHSWLSREVAAFGLFANVALGHAAALWFQPRWLGLSAAAAAATGLLAVFCSVMVYHVVRRPFWRGGRCAAKFFGTSIVLGLAGAFATSGGAPRLAIALTIATGLKLALEGAILRHLRDPQMTSLRRTALLLRGPLSRVAALRLGLGLAGGAIVPLVFATVAVPEAAAWVALAAVLGGELAERYLFFAAVVRPKMPGGLAS</sequence>
<keyword evidence="7" id="KW-0812">Transmembrane</keyword>
<feature type="transmembrane region" description="Helical" evidence="7">
    <location>
        <begin position="422"/>
        <end position="441"/>
    </location>
</feature>
<dbReference type="GO" id="GO:0016491">
    <property type="term" value="F:oxidoreductase activity"/>
    <property type="evidence" value="ECO:0007669"/>
    <property type="project" value="UniProtKB-KW"/>
</dbReference>
<dbReference type="PROSITE" id="PS00198">
    <property type="entry name" value="4FE4S_FER_1"/>
    <property type="match status" value="1"/>
</dbReference>
<organism evidence="9">
    <name type="scientific">Singulisphaera sp. Ch08</name>
    <dbReference type="NCBI Taxonomy" id="3120278"/>
    <lineage>
        <taxon>Bacteria</taxon>
        <taxon>Pseudomonadati</taxon>
        <taxon>Planctomycetota</taxon>
        <taxon>Planctomycetia</taxon>
        <taxon>Isosphaerales</taxon>
        <taxon>Isosphaeraceae</taxon>
        <taxon>Singulisphaera</taxon>
    </lineage>
</organism>
<name>A0AAU7CQX8_9BACT</name>
<keyword evidence="2" id="KW-0004">4Fe-4S</keyword>
<dbReference type="InterPro" id="IPR051555">
    <property type="entry name" value="FDH_Electron_Transfer_Unit"/>
</dbReference>
<feature type="transmembrane region" description="Helical" evidence="7">
    <location>
        <begin position="337"/>
        <end position="356"/>
    </location>
</feature>
<dbReference type="EMBL" id="CP155447">
    <property type="protein sequence ID" value="XBH07626.1"/>
    <property type="molecule type" value="Genomic_DNA"/>
</dbReference>
<protein>
    <submittedName>
        <fullName evidence="9">DmsC/YnfH family molybdoenzyme membrane anchor subunit</fullName>
        <ecNumber evidence="9">1.8.5.3</ecNumber>
    </submittedName>
</protein>
<feature type="domain" description="4Fe-4S ferredoxin-type" evidence="8">
    <location>
        <begin position="143"/>
        <end position="172"/>
    </location>
</feature>
<dbReference type="PANTHER" id="PTHR43545:SF6">
    <property type="entry name" value="FORMATE DEHYDROGENASE, NITRATE-INDUCIBLE, IRON-SULFUR SUBUNIT"/>
    <property type="match status" value="1"/>
</dbReference>
<keyword evidence="3" id="KW-0479">Metal-binding</keyword>
<evidence type="ECO:0000256" key="2">
    <source>
        <dbReference type="ARBA" id="ARBA00022485"/>
    </source>
</evidence>
<keyword evidence="6" id="KW-0411">Iron-sulfur</keyword>
<dbReference type="RefSeq" id="WP_406700465.1">
    <property type="nucleotide sequence ID" value="NZ_CP155447.1"/>
</dbReference>
<accession>A0AAU7CQX8</accession>
<dbReference type="EC" id="1.8.5.3" evidence="9"/>
<evidence type="ECO:0000259" key="8">
    <source>
        <dbReference type="PROSITE" id="PS51379"/>
    </source>
</evidence>
<dbReference type="InterPro" id="IPR017896">
    <property type="entry name" value="4Fe4S_Fe-S-bd"/>
</dbReference>
<evidence type="ECO:0000256" key="4">
    <source>
        <dbReference type="ARBA" id="ARBA00022737"/>
    </source>
</evidence>
<comment type="subcellular location">
    <subcellularLocation>
        <location evidence="1">Cell envelope</location>
    </subcellularLocation>
</comment>
<dbReference type="Pfam" id="PF13247">
    <property type="entry name" value="Fer4_11"/>
    <property type="match status" value="1"/>
</dbReference>
<feature type="domain" description="4Fe-4S ferredoxin-type" evidence="8">
    <location>
        <begin position="110"/>
        <end position="141"/>
    </location>
</feature>
<feature type="transmembrane region" description="Helical" evidence="7">
    <location>
        <begin position="398"/>
        <end position="416"/>
    </location>
</feature>
<reference evidence="9" key="1">
    <citation type="submission" date="2024-05" db="EMBL/GenBank/DDBJ databases">
        <title>Planctomycetes of the genus Singulisphaera possess chitinolytic capabilities.</title>
        <authorList>
            <person name="Ivanova A."/>
        </authorList>
    </citation>
    <scope>NUCLEOTIDE SEQUENCE</scope>
    <source>
        <strain evidence="9">Ch08T</strain>
    </source>
</reference>
<dbReference type="GO" id="GO:0016020">
    <property type="term" value="C:membrane"/>
    <property type="evidence" value="ECO:0007669"/>
    <property type="project" value="InterPro"/>
</dbReference>
<dbReference type="AlphaFoldDB" id="A0AAU7CQX8"/>
<dbReference type="GO" id="GO:0046872">
    <property type="term" value="F:metal ion binding"/>
    <property type="evidence" value="ECO:0007669"/>
    <property type="project" value="UniProtKB-KW"/>
</dbReference>